<dbReference type="KEGG" id="zal:AZF00_16200"/>
<dbReference type="RefSeq" id="WP_008252195.1">
    <property type="nucleotide sequence ID" value="NZ_CP014544.1"/>
</dbReference>
<name>A0A127M962_9GAMM</name>
<comment type="similarity">
    <text evidence="2 7">Belongs to the ExbD/TolR family.</text>
</comment>
<keyword evidence="7" id="KW-0653">Protein transport</keyword>
<organism evidence="9 10">
    <name type="scientific">Zhongshania aliphaticivorans</name>
    <dbReference type="NCBI Taxonomy" id="1470434"/>
    <lineage>
        <taxon>Bacteria</taxon>
        <taxon>Pseudomonadati</taxon>
        <taxon>Pseudomonadota</taxon>
        <taxon>Gammaproteobacteria</taxon>
        <taxon>Cellvibrionales</taxon>
        <taxon>Spongiibacteraceae</taxon>
        <taxon>Zhongshania</taxon>
    </lineage>
</organism>
<dbReference type="GO" id="GO:0022857">
    <property type="term" value="F:transmembrane transporter activity"/>
    <property type="evidence" value="ECO:0007669"/>
    <property type="project" value="InterPro"/>
</dbReference>
<gene>
    <name evidence="9" type="ORF">AZF00_16200</name>
</gene>
<dbReference type="PANTHER" id="PTHR30558:SF3">
    <property type="entry name" value="BIOPOLYMER TRANSPORT PROTEIN EXBD-RELATED"/>
    <property type="match status" value="1"/>
</dbReference>
<keyword evidence="4 7" id="KW-0812">Transmembrane</keyword>
<evidence type="ECO:0000256" key="6">
    <source>
        <dbReference type="ARBA" id="ARBA00023136"/>
    </source>
</evidence>
<dbReference type="Proteomes" id="UP000074119">
    <property type="component" value="Chromosome"/>
</dbReference>
<keyword evidence="6 8" id="KW-0472">Membrane</keyword>
<evidence type="ECO:0000313" key="10">
    <source>
        <dbReference type="Proteomes" id="UP000074119"/>
    </source>
</evidence>
<evidence type="ECO:0000256" key="8">
    <source>
        <dbReference type="SAM" id="Phobius"/>
    </source>
</evidence>
<accession>A0A127M962</accession>
<protein>
    <recommendedName>
        <fullName evidence="11">Biopolymer transporter ExbD</fullName>
    </recommendedName>
</protein>
<evidence type="ECO:0000256" key="1">
    <source>
        <dbReference type="ARBA" id="ARBA00004162"/>
    </source>
</evidence>
<keyword evidence="5 8" id="KW-1133">Transmembrane helix</keyword>
<evidence type="ECO:0008006" key="11">
    <source>
        <dbReference type="Google" id="ProtNLM"/>
    </source>
</evidence>
<dbReference type="Pfam" id="PF02472">
    <property type="entry name" value="ExbD"/>
    <property type="match status" value="1"/>
</dbReference>
<dbReference type="PANTHER" id="PTHR30558">
    <property type="entry name" value="EXBD MEMBRANE COMPONENT OF PMF-DRIVEN MACROMOLECULE IMPORT SYSTEM"/>
    <property type="match status" value="1"/>
</dbReference>
<dbReference type="STRING" id="1470434.AZF00_16200"/>
<reference evidence="9 10" key="1">
    <citation type="submission" date="2015-12" db="EMBL/GenBank/DDBJ databases">
        <authorList>
            <person name="Shamseldin A."/>
            <person name="Moawad H."/>
            <person name="Abd El-Rahim W.M."/>
            <person name="Sadowsky M.J."/>
        </authorList>
    </citation>
    <scope>NUCLEOTIDE SEQUENCE [LARGE SCALE GENOMIC DNA]</scope>
    <source>
        <strain evidence="9 10">SM2</strain>
    </source>
</reference>
<evidence type="ECO:0000256" key="7">
    <source>
        <dbReference type="RuleBase" id="RU003879"/>
    </source>
</evidence>
<evidence type="ECO:0000256" key="3">
    <source>
        <dbReference type="ARBA" id="ARBA00022475"/>
    </source>
</evidence>
<dbReference type="GO" id="GO:0015031">
    <property type="term" value="P:protein transport"/>
    <property type="evidence" value="ECO:0007669"/>
    <property type="project" value="UniProtKB-KW"/>
</dbReference>
<dbReference type="EMBL" id="CP014544">
    <property type="protein sequence ID" value="AMO69746.1"/>
    <property type="molecule type" value="Genomic_DNA"/>
</dbReference>
<proteinExistence type="inferred from homology"/>
<sequence length="142" mass="15229">MNRNLLPAAKKTSGDENLIPLINIVFLLLIFFMVAGQFKTAQSGAVQLPSSSQSKVENSQAIKIIINQQGEIFLNQTAATSQAISPQALGEFFSQLSSAEPTQVSLYADQNLSAAQLHLALGAMANYPQLSINLHTRNGGQD</sequence>
<keyword evidence="3" id="KW-1003">Cell membrane</keyword>
<evidence type="ECO:0000313" key="9">
    <source>
        <dbReference type="EMBL" id="AMO69746.1"/>
    </source>
</evidence>
<evidence type="ECO:0000256" key="2">
    <source>
        <dbReference type="ARBA" id="ARBA00005811"/>
    </source>
</evidence>
<keyword evidence="7" id="KW-0813">Transport</keyword>
<dbReference type="AlphaFoldDB" id="A0A127M962"/>
<comment type="subcellular location">
    <subcellularLocation>
        <location evidence="1">Cell membrane</location>
        <topology evidence="1">Single-pass membrane protein</topology>
    </subcellularLocation>
    <subcellularLocation>
        <location evidence="7">Cell membrane</location>
        <topology evidence="7">Single-pass type II membrane protein</topology>
    </subcellularLocation>
</comment>
<evidence type="ECO:0000256" key="5">
    <source>
        <dbReference type="ARBA" id="ARBA00022989"/>
    </source>
</evidence>
<evidence type="ECO:0000256" key="4">
    <source>
        <dbReference type="ARBA" id="ARBA00022692"/>
    </source>
</evidence>
<dbReference type="GO" id="GO:0005886">
    <property type="term" value="C:plasma membrane"/>
    <property type="evidence" value="ECO:0007669"/>
    <property type="project" value="UniProtKB-SubCell"/>
</dbReference>
<dbReference type="InterPro" id="IPR003400">
    <property type="entry name" value="ExbD"/>
</dbReference>
<feature type="transmembrane region" description="Helical" evidence="8">
    <location>
        <begin position="20"/>
        <end position="38"/>
    </location>
</feature>